<evidence type="ECO:0000313" key="8">
    <source>
        <dbReference type="Proteomes" id="UP000051330"/>
    </source>
</evidence>
<protein>
    <submittedName>
        <fullName evidence="7">1,4-dihydroxy-2-naphthoate octaprenyltransferase</fullName>
    </submittedName>
</protein>
<dbReference type="AlphaFoldDB" id="A0A0R1N1D1"/>
<feature type="transmembrane region" description="Helical" evidence="6">
    <location>
        <begin position="40"/>
        <end position="60"/>
    </location>
</feature>
<feature type="transmembrane region" description="Helical" evidence="6">
    <location>
        <begin position="184"/>
        <end position="206"/>
    </location>
</feature>
<evidence type="ECO:0000313" key="7">
    <source>
        <dbReference type="EMBL" id="KRL14095.1"/>
    </source>
</evidence>
<dbReference type="InterPro" id="IPR000537">
    <property type="entry name" value="UbiA_prenyltransferase"/>
</dbReference>
<dbReference type="InterPro" id="IPR026046">
    <property type="entry name" value="UBIAD1"/>
</dbReference>
<feature type="transmembrane region" description="Helical" evidence="6">
    <location>
        <begin position="226"/>
        <end position="250"/>
    </location>
</feature>
<reference evidence="7 8" key="1">
    <citation type="journal article" date="2015" name="Genome Announc.">
        <title>Expanding the biotechnology potential of lactobacilli through comparative genomics of 213 strains and associated genera.</title>
        <authorList>
            <person name="Sun Z."/>
            <person name="Harris H.M."/>
            <person name="McCann A."/>
            <person name="Guo C."/>
            <person name="Argimon S."/>
            <person name="Zhang W."/>
            <person name="Yang X."/>
            <person name="Jeffery I.B."/>
            <person name="Cooney J.C."/>
            <person name="Kagawa T.F."/>
            <person name="Liu W."/>
            <person name="Song Y."/>
            <person name="Salvetti E."/>
            <person name="Wrobel A."/>
            <person name="Rasinkangas P."/>
            <person name="Parkhill J."/>
            <person name="Rea M.C."/>
            <person name="O'Sullivan O."/>
            <person name="Ritari J."/>
            <person name="Douillard F.P."/>
            <person name="Paul Ross R."/>
            <person name="Yang R."/>
            <person name="Briner A.E."/>
            <person name="Felis G.E."/>
            <person name="de Vos W.M."/>
            <person name="Barrangou R."/>
            <person name="Klaenhammer T.R."/>
            <person name="Caufield P.W."/>
            <person name="Cui Y."/>
            <person name="Zhang H."/>
            <person name="O'Toole P.W."/>
        </authorList>
    </citation>
    <scope>NUCLEOTIDE SEQUENCE [LARGE SCALE GENOMIC DNA]</scope>
    <source>
        <strain evidence="7 8">DSM 12744</strain>
    </source>
</reference>
<dbReference type="GO" id="GO:0042371">
    <property type="term" value="P:vitamin K biosynthetic process"/>
    <property type="evidence" value="ECO:0007669"/>
    <property type="project" value="TreeGrafter"/>
</dbReference>
<feature type="transmembrane region" description="Helical" evidence="6">
    <location>
        <begin position="124"/>
        <end position="149"/>
    </location>
</feature>
<dbReference type="GO" id="GO:0016020">
    <property type="term" value="C:membrane"/>
    <property type="evidence" value="ECO:0007669"/>
    <property type="project" value="UniProtKB-SubCell"/>
</dbReference>
<dbReference type="PATRIC" id="fig|1423792.3.peg.1274"/>
<evidence type="ECO:0000256" key="1">
    <source>
        <dbReference type="ARBA" id="ARBA00004141"/>
    </source>
</evidence>
<dbReference type="STRING" id="1423792.FD09_GL001255"/>
<evidence type="ECO:0000256" key="2">
    <source>
        <dbReference type="ARBA" id="ARBA00022679"/>
    </source>
</evidence>
<dbReference type="GO" id="GO:0009234">
    <property type="term" value="P:menaquinone biosynthetic process"/>
    <property type="evidence" value="ECO:0007669"/>
    <property type="project" value="TreeGrafter"/>
</dbReference>
<evidence type="ECO:0000256" key="4">
    <source>
        <dbReference type="ARBA" id="ARBA00022989"/>
    </source>
</evidence>
<feature type="transmembrane region" description="Helical" evidence="6">
    <location>
        <begin position="66"/>
        <end position="83"/>
    </location>
</feature>
<name>A0A0R1N1D1_9LACO</name>
<keyword evidence="4 6" id="KW-1133">Transmembrane helix</keyword>
<proteinExistence type="predicted"/>
<feature type="transmembrane region" description="Helical" evidence="6">
    <location>
        <begin position="95"/>
        <end position="118"/>
    </location>
</feature>
<keyword evidence="2 7" id="KW-0808">Transferase</keyword>
<evidence type="ECO:0000256" key="6">
    <source>
        <dbReference type="SAM" id="Phobius"/>
    </source>
</evidence>
<dbReference type="EMBL" id="AZEC01000002">
    <property type="protein sequence ID" value="KRL14095.1"/>
    <property type="molecule type" value="Genomic_DNA"/>
</dbReference>
<keyword evidence="3 6" id="KW-0812">Transmembrane</keyword>
<keyword evidence="5 6" id="KW-0472">Membrane</keyword>
<comment type="subcellular location">
    <subcellularLocation>
        <location evidence="1">Membrane</location>
        <topology evidence="1">Multi-pass membrane protein</topology>
    </subcellularLocation>
</comment>
<comment type="caution">
    <text evidence="7">The sequence shown here is derived from an EMBL/GenBank/DDBJ whole genome shotgun (WGS) entry which is preliminary data.</text>
</comment>
<dbReference type="PANTHER" id="PTHR13929">
    <property type="entry name" value="1,4-DIHYDROXY-2-NAPHTHOATE OCTAPRENYLTRANSFERASE"/>
    <property type="match status" value="1"/>
</dbReference>
<dbReference type="CDD" id="cd13962">
    <property type="entry name" value="PT_UbiA_UBIAD1"/>
    <property type="match status" value="1"/>
</dbReference>
<dbReference type="Proteomes" id="UP000051330">
    <property type="component" value="Unassembled WGS sequence"/>
</dbReference>
<dbReference type="PANTHER" id="PTHR13929:SF0">
    <property type="entry name" value="UBIA PRENYLTRANSFERASE DOMAIN-CONTAINING PROTEIN 1"/>
    <property type="match status" value="1"/>
</dbReference>
<sequence>MAVDANDNYQDYRRALHNGAEKFRLETNVIGTRHLSLRRVGWLTVGLVTIAAGLGIWLVAKTGWPLLWMGLFCFLVGILYAAGPWPIASLPVGEFFSGFTMGTMILVITVYVGAGAAVTLTGKTIGGILLVSSPLAFAIGALLLANNIADWQEDLTLKRHTIVSYIGQRGGLIMWYGLYTAAGMGLVTAVILHYLPVLSLLAFVCLPKVVNNCRQFAARPEKKPSFHFAVQNLAIISLCVTLATAAGVFLHF</sequence>
<accession>A0A0R1N1D1</accession>
<gene>
    <name evidence="7" type="ORF">FD09_GL001255</name>
</gene>
<evidence type="ECO:0000256" key="5">
    <source>
        <dbReference type="ARBA" id="ARBA00023136"/>
    </source>
</evidence>
<dbReference type="Pfam" id="PF01040">
    <property type="entry name" value="UbiA"/>
    <property type="match status" value="1"/>
</dbReference>
<dbReference type="GO" id="GO:0004659">
    <property type="term" value="F:prenyltransferase activity"/>
    <property type="evidence" value="ECO:0007669"/>
    <property type="project" value="InterPro"/>
</dbReference>
<evidence type="ECO:0000256" key="3">
    <source>
        <dbReference type="ARBA" id="ARBA00022692"/>
    </source>
</evidence>
<keyword evidence="8" id="KW-1185">Reference proteome</keyword>
<organism evidence="7 8">
    <name type="scientific">Schleiferilactobacillus perolens DSM 12744</name>
    <dbReference type="NCBI Taxonomy" id="1423792"/>
    <lineage>
        <taxon>Bacteria</taxon>
        <taxon>Bacillati</taxon>
        <taxon>Bacillota</taxon>
        <taxon>Bacilli</taxon>
        <taxon>Lactobacillales</taxon>
        <taxon>Lactobacillaceae</taxon>
        <taxon>Schleiferilactobacillus</taxon>
    </lineage>
</organism>